<dbReference type="PROSITE" id="PS50932">
    <property type="entry name" value="HTH_LACI_2"/>
    <property type="match status" value="1"/>
</dbReference>
<dbReference type="PANTHER" id="PTHR30146">
    <property type="entry name" value="LACI-RELATED TRANSCRIPTIONAL REPRESSOR"/>
    <property type="match status" value="1"/>
</dbReference>
<dbReference type="SUPFAM" id="SSF53822">
    <property type="entry name" value="Periplasmic binding protein-like I"/>
    <property type="match status" value="1"/>
</dbReference>
<dbReference type="GO" id="GO:0003700">
    <property type="term" value="F:DNA-binding transcription factor activity"/>
    <property type="evidence" value="ECO:0007669"/>
    <property type="project" value="TreeGrafter"/>
</dbReference>
<dbReference type="OrthoDB" id="3510266at2"/>
<evidence type="ECO:0000313" key="6">
    <source>
        <dbReference type="Proteomes" id="UP000243540"/>
    </source>
</evidence>
<dbReference type="Gene3D" id="3.40.50.2300">
    <property type="match status" value="2"/>
</dbReference>
<dbReference type="AlphaFoldDB" id="A0A1Y2SVY7"/>
<dbReference type="GO" id="GO:0000976">
    <property type="term" value="F:transcription cis-regulatory region binding"/>
    <property type="evidence" value="ECO:0007669"/>
    <property type="project" value="TreeGrafter"/>
</dbReference>
<dbReference type="CDD" id="cd01392">
    <property type="entry name" value="HTH_LacI"/>
    <property type="match status" value="1"/>
</dbReference>
<dbReference type="SUPFAM" id="SSF47413">
    <property type="entry name" value="lambda repressor-like DNA-binding domains"/>
    <property type="match status" value="1"/>
</dbReference>
<dbReference type="Proteomes" id="UP000243540">
    <property type="component" value="Unassembled WGS sequence"/>
</dbReference>
<keyword evidence="1" id="KW-0805">Transcription regulation</keyword>
<evidence type="ECO:0000256" key="2">
    <source>
        <dbReference type="ARBA" id="ARBA00023125"/>
    </source>
</evidence>
<sequence length="335" mass="36736">MKTSITDVAAKAGVSTATVSRVFSHPERVSEKTQQKVLDAAKKLNFYISRSAAVLKSGQTKRIALLVGSARIDWFTGLIIEGLNHVFRDARYDLVLYPITTLDERREFFDTLPLRGNVDAVIVSSFAISPGEVSRLQEAHMPVVGINVLDTTGFTASVSIDDFEGTALGVHYLAQLGHQHIAFCYENFGEGLHFSSTSRLDGFVQACEREGIEYSLIHFSPDDAVFDAVYSALSAPEHAGATALFFHRDYTALAFCVRFREMGMRIPAELSVLGYDNSIFADVVGLSTIKQRPREMAIQAAEKTLRLLEGDESAATHDVAPVQLIVRSTTGAPRE</sequence>
<dbReference type="EMBL" id="NEKC01000020">
    <property type="protein sequence ID" value="OTA28261.1"/>
    <property type="molecule type" value="Genomic_DNA"/>
</dbReference>
<keyword evidence="2" id="KW-0238">DNA-binding</keyword>
<proteinExistence type="predicted"/>
<dbReference type="Pfam" id="PF13377">
    <property type="entry name" value="Peripla_BP_3"/>
    <property type="match status" value="1"/>
</dbReference>
<dbReference type="InterPro" id="IPR046335">
    <property type="entry name" value="LacI/GalR-like_sensor"/>
</dbReference>
<feature type="domain" description="HTH lacI-type" evidence="4">
    <location>
        <begin position="3"/>
        <end position="57"/>
    </location>
</feature>
<dbReference type="STRING" id="1160091.B9T39_07240"/>
<evidence type="ECO:0000256" key="1">
    <source>
        <dbReference type="ARBA" id="ARBA00023015"/>
    </source>
</evidence>
<dbReference type="SMART" id="SM00354">
    <property type="entry name" value="HTH_LACI"/>
    <property type="match status" value="1"/>
</dbReference>
<protein>
    <submittedName>
        <fullName evidence="5">LacI family transcriptional regulator</fullName>
    </submittedName>
</protein>
<dbReference type="InterPro" id="IPR010982">
    <property type="entry name" value="Lambda_DNA-bd_dom_sf"/>
</dbReference>
<name>A0A1Y2SVY7_9BIFI</name>
<evidence type="ECO:0000313" key="5">
    <source>
        <dbReference type="EMBL" id="OTA28261.1"/>
    </source>
</evidence>
<dbReference type="RefSeq" id="WP_086107148.1">
    <property type="nucleotide sequence ID" value="NZ_NEKB01000002.1"/>
</dbReference>
<dbReference type="InterPro" id="IPR028082">
    <property type="entry name" value="Peripla_BP_I"/>
</dbReference>
<gene>
    <name evidence="5" type="ORF">B9T39_07240</name>
</gene>
<organism evidence="5 6">
    <name type="scientific">Alloscardovia macacae</name>
    <dbReference type="NCBI Taxonomy" id="1160091"/>
    <lineage>
        <taxon>Bacteria</taxon>
        <taxon>Bacillati</taxon>
        <taxon>Actinomycetota</taxon>
        <taxon>Actinomycetes</taxon>
        <taxon>Bifidobacteriales</taxon>
        <taxon>Bifidobacteriaceae</taxon>
        <taxon>Alloscardovia</taxon>
    </lineage>
</organism>
<comment type="caution">
    <text evidence="5">The sequence shown here is derived from an EMBL/GenBank/DDBJ whole genome shotgun (WGS) entry which is preliminary data.</text>
</comment>
<dbReference type="PANTHER" id="PTHR30146:SF109">
    <property type="entry name" value="HTH-TYPE TRANSCRIPTIONAL REGULATOR GALS"/>
    <property type="match status" value="1"/>
</dbReference>
<reference evidence="5 6" key="1">
    <citation type="submission" date="2017-04" db="EMBL/GenBank/DDBJ databases">
        <title>Draft genome sequences of Alloscardovia macacae UMA81211 and UMA81212 isolated from the feces of a rhesus macaque (Macaca mulatta).</title>
        <authorList>
            <person name="Albert K."/>
            <person name="Sela D.A."/>
        </authorList>
    </citation>
    <scope>NUCLEOTIDE SEQUENCE [LARGE SCALE GENOMIC DNA]</scope>
    <source>
        <strain evidence="5 6">UMA81212</strain>
    </source>
</reference>
<evidence type="ECO:0000259" key="4">
    <source>
        <dbReference type="PROSITE" id="PS50932"/>
    </source>
</evidence>
<evidence type="ECO:0000256" key="3">
    <source>
        <dbReference type="ARBA" id="ARBA00023163"/>
    </source>
</evidence>
<dbReference type="CDD" id="cd06267">
    <property type="entry name" value="PBP1_LacI_sugar_binding-like"/>
    <property type="match status" value="1"/>
</dbReference>
<keyword evidence="3" id="KW-0804">Transcription</keyword>
<dbReference type="Gene3D" id="1.10.260.40">
    <property type="entry name" value="lambda repressor-like DNA-binding domains"/>
    <property type="match status" value="1"/>
</dbReference>
<dbReference type="Pfam" id="PF00356">
    <property type="entry name" value="LacI"/>
    <property type="match status" value="1"/>
</dbReference>
<dbReference type="InterPro" id="IPR000843">
    <property type="entry name" value="HTH_LacI"/>
</dbReference>
<accession>A0A1Y2SVY7</accession>